<dbReference type="AlphaFoldDB" id="A0AAD4MIN3"/>
<evidence type="ECO:0000313" key="1">
    <source>
        <dbReference type="EMBL" id="KAI1695336.1"/>
    </source>
</evidence>
<reference evidence="1" key="1">
    <citation type="submission" date="2022-01" db="EMBL/GenBank/DDBJ databases">
        <title>Genome Sequence Resource for Two Populations of Ditylenchus destructor, the Migratory Endoparasitic Phytonematode.</title>
        <authorList>
            <person name="Zhang H."/>
            <person name="Lin R."/>
            <person name="Xie B."/>
        </authorList>
    </citation>
    <scope>NUCLEOTIDE SEQUENCE</scope>
    <source>
        <strain evidence="1">BazhouSP</strain>
    </source>
</reference>
<protein>
    <submittedName>
        <fullName evidence="1">Uncharacterized protein</fullName>
    </submittedName>
</protein>
<name>A0AAD4MIN3_9BILA</name>
<sequence>MVPRKNKQEAAQFLNLIYHPTSYIKEVTMFGVNQNYVDSLKCNESIDDEPRYIRCKFFSLEGVRYGAADPLKWLVQNVRANTIRVFWTGCFAELANFLLDPTGAKQCASEKMEIYAIDPMAFLNGLIEKFLKIPFVESAIPMICTFWNVNRELPAHLGPNLIDQEVDSQGSDALYVISNELNQIRISFRWENYRCNIRIYSI</sequence>
<dbReference type="EMBL" id="JAKKPZ010000413">
    <property type="protein sequence ID" value="KAI1695336.1"/>
    <property type="molecule type" value="Genomic_DNA"/>
</dbReference>
<proteinExistence type="predicted"/>
<accession>A0AAD4MIN3</accession>
<dbReference type="Proteomes" id="UP001201812">
    <property type="component" value="Unassembled WGS sequence"/>
</dbReference>
<organism evidence="1 2">
    <name type="scientific">Ditylenchus destructor</name>
    <dbReference type="NCBI Taxonomy" id="166010"/>
    <lineage>
        <taxon>Eukaryota</taxon>
        <taxon>Metazoa</taxon>
        <taxon>Ecdysozoa</taxon>
        <taxon>Nematoda</taxon>
        <taxon>Chromadorea</taxon>
        <taxon>Rhabditida</taxon>
        <taxon>Tylenchina</taxon>
        <taxon>Tylenchomorpha</taxon>
        <taxon>Sphaerularioidea</taxon>
        <taxon>Anguinidae</taxon>
        <taxon>Anguininae</taxon>
        <taxon>Ditylenchus</taxon>
    </lineage>
</organism>
<comment type="caution">
    <text evidence="1">The sequence shown here is derived from an EMBL/GenBank/DDBJ whole genome shotgun (WGS) entry which is preliminary data.</text>
</comment>
<evidence type="ECO:0000313" key="2">
    <source>
        <dbReference type="Proteomes" id="UP001201812"/>
    </source>
</evidence>
<gene>
    <name evidence="1" type="ORF">DdX_19634</name>
</gene>
<keyword evidence="2" id="KW-1185">Reference proteome</keyword>